<dbReference type="SMART" id="SM00382">
    <property type="entry name" value="AAA"/>
    <property type="match status" value="1"/>
</dbReference>
<dbReference type="FunFam" id="3.40.50.300:FF:000006">
    <property type="entry name" value="DNA-binding transcriptional regulator NtrC"/>
    <property type="match status" value="1"/>
</dbReference>
<dbReference type="GO" id="GO:0000160">
    <property type="term" value="P:phosphorelay signal transduction system"/>
    <property type="evidence" value="ECO:0007669"/>
    <property type="project" value="InterPro"/>
</dbReference>
<dbReference type="PRINTS" id="PR01590">
    <property type="entry name" value="HTHFIS"/>
</dbReference>
<evidence type="ECO:0000256" key="3">
    <source>
        <dbReference type="ARBA" id="ARBA00023015"/>
    </source>
</evidence>
<dbReference type="Pfam" id="PF00072">
    <property type="entry name" value="Response_reg"/>
    <property type="match status" value="1"/>
</dbReference>
<keyword evidence="4" id="KW-0238">DNA-binding</keyword>
<dbReference type="SUPFAM" id="SSF52540">
    <property type="entry name" value="P-loop containing nucleoside triphosphate hydrolases"/>
    <property type="match status" value="1"/>
</dbReference>
<evidence type="ECO:0000259" key="8">
    <source>
        <dbReference type="PROSITE" id="PS50110"/>
    </source>
</evidence>
<dbReference type="PROSITE" id="PS00688">
    <property type="entry name" value="SIGMA54_INTERACT_3"/>
    <property type="match status" value="1"/>
</dbReference>
<feature type="domain" description="Response regulatory" evidence="8">
    <location>
        <begin position="6"/>
        <end position="120"/>
    </location>
</feature>
<dbReference type="PROSITE" id="PS50110">
    <property type="entry name" value="RESPONSE_REGULATORY"/>
    <property type="match status" value="1"/>
</dbReference>
<evidence type="ECO:0000256" key="1">
    <source>
        <dbReference type="ARBA" id="ARBA00022741"/>
    </source>
</evidence>
<dbReference type="AlphaFoldDB" id="A0A7C2NJC6"/>
<evidence type="ECO:0000256" key="5">
    <source>
        <dbReference type="ARBA" id="ARBA00023163"/>
    </source>
</evidence>
<dbReference type="InterPro" id="IPR003593">
    <property type="entry name" value="AAA+_ATPase"/>
</dbReference>
<dbReference type="Gene3D" id="1.10.10.60">
    <property type="entry name" value="Homeodomain-like"/>
    <property type="match status" value="1"/>
</dbReference>
<evidence type="ECO:0000256" key="2">
    <source>
        <dbReference type="ARBA" id="ARBA00022840"/>
    </source>
</evidence>
<dbReference type="EMBL" id="DSMR01000386">
    <property type="protein sequence ID" value="HET47562.1"/>
    <property type="molecule type" value="Genomic_DNA"/>
</dbReference>
<protein>
    <submittedName>
        <fullName evidence="9">Sigma-54-dependent Fis family transcriptional regulator</fullName>
    </submittedName>
</protein>
<gene>
    <name evidence="9" type="ORF">ENQ31_05320</name>
</gene>
<keyword evidence="1" id="KW-0547">Nucleotide-binding</keyword>
<dbReference type="InterPro" id="IPR011006">
    <property type="entry name" value="CheY-like_superfamily"/>
</dbReference>
<dbReference type="InterPro" id="IPR027417">
    <property type="entry name" value="P-loop_NTPase"/>
</dbReference>
<dbReference type="PROSITE" id="PS00675">
    <property type="entry name" value="SIGMA54_INTERACT_1"/>
    <property type="match status" value="1"/>
</dbReference>
<dbReference type="PROSITE" id="PS00676">
    <property type="entry name" value="SIGMA54_INTERACT_2"/>
    <property type="match status" value="1"/>
</dbReference>
<evidence type="ECO:0000256" key="4">
    <source>
        <dbReference type="ARBA" id="ARBA00023125"/>
    </source>
</evidence>
<comment type="caution">
    <text evidence="9">The sequence shown here is derived from an EMBL/GenBank/DDBJ whole genome shotgun (WGS) entry which is preliminary data.</text>
</comment>
<dbReference type="InterPro" id="IPR025944">
    <property type="entry name" value="Sigma_54_int_dom_CS"/>
</dbReference>
<evidence type="ECO:0000256" key="6">
    <source>
        <dbReference type="PROSITE-ProRule" id="PRU00169"/>
    </source>
</evidence>
<name>A0A7C2NJC6_9BACT</name>
<evidence type="ECO:0000313" key="9">
    <source>
        <dbReference type="EMBL" id="HET47562.1"/>
    </source>
</evidence>
<dbReference type="PROSITE" id="PS50045">
    <property type="entry name" value="SIGMA54_INTERACT_4"/>
    <property type="match status" value="1"/>
</dbReference>
<keyword evidence="5" id="KW-0804">Transcription</keyword>
<evidence type="ECO:0000259" key="7">
    <source>
        <dbReference type="PROSITE" id="PS50045"/>
    </source>
</evidence>
<dbReference type="InterPro" id="IPR009057">
    <property type="entry name" value="Homeodomain-like_sf"/>
</dbReference>
<organism evidence="9">
    <name type="scientific">Thermoanaerobaculum aquaticum</name>
    <dbReference type="NCBI Taxonomy" id="1312852"/>
    <lineage>
        <taxon>Bacteria</taxon>
        <taxon>Pseudomonadati</taxon>
        <taxon>Acidobacteriota</taxon>
        <taxon>Thermoanaerobaculia</taxon>
        <taxon>Thermoanaerobaculales</taxon>
        <taxon>Thermoanaerobaculaceae</taxon>
        <taxon>Thermoanaerobaculum</taxon>
    </lineage>
</organism>
<dbReference type="Pfam" id="PF00158">
    <property type="entry name" value="Sigma54_activat"/>
    <property type="match status" value="1"/>
</dbReference>
<feature type="modified residue" description="4-aspartylphosphate" evidence="6">
    <location>
        <position position="55"/>
    </location>
</feature>
<feature type="domain" description="Sigma-54 factor interaction" evidence="7">
    <location>
        <begin position="139"/>
        <end position="367"/>
    </location>
</feature>
<dbReference type="GO" id="GO:0043565">
    <property type="term" value="F:sequence-specific DNA binding"/>
    <property type="evidence" value="ECO:0007669"/>
    <property type="project" value="InterPro"/>
</dbReference>
<dbReference type="Gene3D" id="3.40.50.2300">
    <property type="match status" value="1"/>
</dbReference>
<dbReference type="SMART" id="SM00448">
    <property type="entry name" value="REC"/>
    <property type="match status" value="1"/>
</dbReference>
<proteinExistence type="predicted"/>
<keyword evidence="3" id="KW-0805">Transcription regulation</keyword>
<reference evidence="9" key="1">
    <citation type="journal article" date="2020" name="mSystems">
        <title>Genome- and Community-Level Interaction Insights into Carbon Utilization and Element Cycling Functions of Hydrothermarchaeota in Hydrothermal Sediment.</title>
        <authorList>
            <person name="Zhou Z."/>
            <person name="Liu Y."/>
            <person name="Xu W."/>
            <person name="Pan J."/>
            <person name="Luo Z.H."/>
            <person name="Li M."/>
        </authorList>
    </citation>
    <scope>NUCLEOTIDE SEQUENCE [LARGE SCALE GENOMIC DNA]</scope>
    <source>
        <strain evidence="9">SpSt-299</strain>
    </source>
</reference>
<dbReference type="Pfam" id="PF02954">
    <property type="entry name" value="HTH_8"/>
    <property type="match status" value="1"/>
</dbReference>
<dbReference type="Gene3D" id="3.40.50.300">
    <property type="entry name" value="P-loop containing nucleotide triphosphate hydrolases"/>
    <property type="match status" value="1"/>
</dbReference>
<dbReference type="CDD" id="cd00009">
    <property type="entry name" value="AAA"/>
    <property type="match status" value="1"/>
</dbReference>
<keyword evidence="6" id="KW-0597">Phosphoprotein</keyword>
<keyword evidence="2" id="KW-0067">ATP-binding</keyword>
<dbReference type="GO" id="GO:0006355">
    <property type="term" value="P:regulation of DNA-templated transcription"/>
    <property type="evidence" value="ECO:0007669"/>
    <property type="project" value="InterPro"/>
</dbReference>
<dbReference type="InterPro" id="IPR002197">
    <property type="entry name" value="HTH_Fis"/>
</dbReference>
<dbReference type="PANTHER" id="PTHR32071">
    <property type="entry name" value="TRANSCRIPTIONAL REGULATORY PROTEIN"/>
    <property type="match status" value="1"/>
</dbReference>
<dbReference type="GO" id="GO:0005524">
    <property type="term" value="F:ATP binding"/>
    <property type="evidence" value="ECO:0007669"/>
    <property type="project" value="UniProtKB-KW"/>
</dbReference>
<dbReference type="InterPro" id="IPR058031">
    <property type="entry name" value="AAA_lid_NorR"/>
</dbReference>
<dbReference type="InterPro" id="IPR025943">
    <property type="entry name" value="Sigma_54_int_dom_ATP-bd_2"/>
</dbReference>
<dbReference type="SUPFAM" id="SSF52172">
    <property type="entry name" value="CheY-like"/>
    <property type="match status" value="1"/>
</dbReference>
<dbReference type="Pfam" id="PF25601">
    <property type="entry name" value="AAA_lid_14"/>
    <property type="match status" value="1"/>
</dbReference>
<dbReference type="SUPFAM" id="SSF46689">
    <property type="entry name" value="Homeodomain-like"/>
    <property type="match status" value="1"/>
</dbReference>
<dbReference type="InterPro" id="IPR025662">
    <property type="entry name" value="Sigma_54_int_dom_ATP-bd_1"/>
</dbReference>
<dbReference type="InterPro" id="IPR001789">
    <property type="entry name" value="Sig_transdc_resp-reg_receiver"/>
</dbReference>
<accession>A0A7C2NJC6</accession>
<sequence>MTNQAAVLVVEDEPSLQLALADLLAEGGFTVKVVGCLAEAQAELSGKVWDVVLSDMRLPDGDGLSVLAHANTLADPPAVVFLTAYGTVERAVEAMKKGAADFLSKPFDDDHLLAVIRRNAEFTHLRRRVAELERAEESPVGVSPAFRSALELAATVARTDVAVLLQGETGTGKEVVARFIHRRSLRASGPFVAVNCAAIPESLLEAELFGHERGAFTGALRSRAGRFEEASGGTLFLDEVGEMSLPVQAKLLRVLQDQKLERLGSNRTISVDVRIIAATQKDLAQEVANGTFRQDLYYRLKVVPILLPPLRQRREDIPLLAAHFARSFAQKYQRTLELSPELLACLAELPWPGNVRELLHLVERLAVTCPAPVVRPEHLPPEYRLPTAPGTEPGLMGTLADQVRQFERRVIAQALEAAGGNRTQAAQGLGISRKTLWEKMRLYGLDDGGS</sequence>
<dbReference type="Gene3D" id="1.10.8.60">
    <property type="match status" value="1"/>
</dbReference>
<dbReference type="InterPro" id="IPR002078">
    <property type="entry name" value="Sigma_54_int"/>
</dbReference>